<dbReference type="PANTHER" id="PTHR23312:SF8">
    <property type="entry name" value="ARMADILLO REPEAT-CONTAINING PROTEIN 5"/>
    <property type="match status" value="1"/>
</dbReference>
<dbReference type="Gene3D" id="1.25.10.10">
    <property type="entry name" value="Leucine-rich Repeat Variant"/>
    <property type="match status" value="2"/>
</dbReference>
<gene>
    <name evidence="4" type="ORF">TCMB3V08_LOCUS6833</name>
</gene>
<dbReference type="EMBL" id="OE182181">
    <property type="protein sequence ID" value="CAD7574213.1"/>
    <property type="molecule type" value="Genomic_DNA"/>
</dbReference>
<dbReference type="SUPFAM" id="SSF54695">
    <property type="entry name" value="POZ domain"/>
    <property type="match status" value="1"/>
</dbReference>
<evidence type="ECO:0000256" key="1">
    <source>
        <dbReference type="SAM" id="Coils"/>
    </source>
</evidence>
<dbReference type="InterPro" id="IPR000210">
    <property type="entry name" value="BTB/POZ_dom"/>
</dbReference>
<feature type="compositionally biased region" description="Polar residues" evidence="2">
    <location>
        <begin position="747"/>
        <end position="761"/>
    </location>
</feature>
<dbReference type="SUPFAM" id="SSF48371">
    <property type="entry name" value="ARM repeat"/>
    <property type="match status" value="2"/>
</dbReference>
<proteinExistence type="predicted"/>
<dbReference type="GO" id="GO:0005829">
    <property type="term" value="C:cytosol"/>
    <property type="evidence" value="ECO:0007669"/>
    <property type="project" value="TreeGrafter"/>
</dbReference>
<feature type="coiled-coil region" evidence="1">
    <location>
        <begin position="47"/>
        <end position="74"/>
    </location>
</feature>
<dbReference type="AlphaFoldDB" id="A0A7R9J7M5"/>
<dbReference type="GO" id="GO:0009653">
    <property type="term" value="P:anatomical structure morphogenesis"/>
    <property type="evidence" value="ECO:0007669"/>
    <property type="project" value="TreeGrafter"/>
</dbReference>
<dbReference type="Pfam" id="PF00651">
    <property type="entry name" value="BTB"/>
    <property type="match status" value="1"/>
</dbReference>
<evidence type="ECO:0000313" key="4">
    <source>
        <dbReference type="EMBL" id="CAD7574213.1"/>
    </source>
</evidence>
<dbReference type="Gene3D" id="3.30.710.10">
    <property type="entry name" value="Potassium Channel Kv1.1, Chain A"/>
    <property type="match status" value="1"/>
</dbReference>
<dbReference type="InterPro" id="IPR011333">
    <property type="entry name" value="SKP1/BTB/POZ_sf"/>
</dbReference>
<dbReference type="InterPro" id="IPR055445">
    <property type="entry name" value="ARM_ARMC5"/>
</dbReference>
<dbReference type="PANTHER" id="PTHR23312">
    <property type="entry name" value="ARMC5 ARMADILLO REPEAT-CONTAINING -RELATED"/>
    <property type="match status" value="1"/>
</dbReference>
<protein>
    <submittedName>
        <fullName evidence="4">(California timema) hypothetical protein</fullName>
    </submittedName>
</protein>
<sequence>MSNSGDVSDEVATVLRTLKSTSSSKLYKVLVKLRSLLGGSRDGLCVVESLLQDSESLKEVLKCLEQTNEKLIDVALSLLGQCCYMKEDIRLKVCEYGVIPPLVVILRNMTRDCVLCRASRLVGNLAQTLSVAQQLHSAEIVAPLVTILGTKNTSNSTILMTIRALRCHMPLSDFILVSMPNLNDEQCSVFTCMECLWTPSLVGTPATNCGSVQFMLGVSLKIRAPTSLLTEKPPPVHPIEIRTSISPSSVVELNTTSPLANYASEAVSDNETPELPEDKILIFTDHLDQLKTDLESRFEDLTKLQIPDWILDPFLFEAVDKLDNSLQTEFLDLKYDCEVKIIFKQSGYELVWVKLMNTYPRLVGKTEPLLISLLWSVAKCRADMLKCNTVRLVVTLLEREQTSSFIKGIMKAVAVFTSECTEQCAKQVYGEGSGFTQLVRIASVDYVKSEALQSLVNLCHVPLFRPFLGQAGVVALIVAEINQRPDSSMQDDSICKWCKGQEETINQGNECECSHVDPWHQSLLEALYQLCRESVNRARVREEGGLALLLCALRRSLHGGVLAALVHFLYDEPSLELMVQDGLVGVLATHLKTSRKRQFTGQSPPNKRFRASSPSYQQVVREQESSRPTIVSHKLHVNEEIILESKITLQKSLDSAEQSDDDDDEPFSQVLIVILVGQMFMEKPPPVHPTEIRTSISSSSAVELNTTSAGVGDGDTLVGSNECGFVSPWEGSYSPTMGTSPGGWSPTDGSWSPGEQASAGRSPSSPCSPPSSPCSSLLDYPEVYSPVEMTDDSDAYGDPILTRICTKSSSSQDGKMEEDVKLGILVMLLTRVTYLEGPVEDLISHSTLTTLLDYYSNMVVNPHPNILVRIVRNFKYFMPLVTQQFVLAVSSRLNQPCQHEGDKCQKSCTMARILLKNLELQAESGFGEGQLAHTLLRGGQANQQVVAVSVPFIVKRRWLLRKLLLGCDGLAVVSSALRNPPVQGDLVTGQVAECVSRLATSLGVANPKQNKFWTKLGYKDDNPAIGNIELLVSGEDEDIVLLKLDDGGEVPAKRSMLINFSPVFEAMFKGGFKESTQTMVTLSDISTPCLKLLLHLAASQPISSLPEMDLLLSLELIQALDQFLVPGGWSLARRITTLLLDPDSAGSLYRQCVGHIVAPLVALKQAALHYALVATMTTNQRRILFDELRACPGALGEVRELLRGQLLPCKYVHIMTATAGSAAHSSTGTSNASIADINI</sequence>
<feature type="region of interest" description="Disordered" evidence="2">
    <location>
        <begin position="596"/>
        <end position="615"/>
    </location>
</feature>
<evidence type="ECO:0000256" key="2">
    <source>
        <dbReference type="SAM" id="MobiDB-lite"/>
    </source>
</evidence>
<feature type="domain" description="BTB" evidence="3">
    <location>
        <begin position="1037"/>
        <end position="1106"/>
    </location>
</feature>
<reference evidence="4" key="1">
    <citation type="submission" date="2020-11" db="EMBL/GenBank/DDBJ databases">
        <authorList>
            <person name="Tran Van P."/>
        </authorList>
    </citation>
    <scope>NUCLEOTIDE SEQUENCE</scope>
</reference>
<evidence type="ECO:0000259" key="3">
    <source>
        <dbReference type="PROSITE" id="PS50097"/>
    </source>
</evidence>
<feature type="region of interest" description="Disordered" evidence="2">
    <location>
        <begin position="732"/>
        <end position="774"/>
    </location>
</feature>
<dbReference type="InterPro" id="IPR011989">
    <property type="entry name" value="ARM-like"/>
</dbReference>
<dbReference type="Pfam" id="PF24768">
    <property type="entry name" value="ARM_ARMC5"/>
    <property type="match status" value="1"/>
</dbReference>
<accession>A0A7R9J7M5</accession>
<dbReference type="InterPro" id="IPR016024">
    <property type="entry name" value="ARM-type_fold"/>
</dbReference>
<dbReference type="PROSITE" id="PS50097">
    <property type="entry name" value="BTB"/>
    <property type="match status" value="1"/>
</dbReference>
<name>A0A7R9J7M5_TIMCA</name>
<keyword evidence="1" id="KW-0175">Coiled coil</keyword>
<organism evidence="4">
    <name type="scientific">Timema californicum</name>
    <name type="common">California timema</name>
    <name type="synonym">Walking stick</name>
    <dbReference type="NCBI Taxonomy" id="61474"/>
    <lineage>
        <taxon>Eukaryota</taxon>
        <taxon>Metazoa</taxon>
        <taxon>Ecdysozoa</taxon>
        <taxon>Arthropoda</taxon>
        <taxon>Hexapoda</taxon>
        <taxon>Insecta</taxon>
        <taxon>Pterygota</taxon>
        <taxon>Neoptera</taxon>
        <taxon>Polyneoptera</taxon>
        <taxon>Phasmatodea</taxon>
        <taxon>Timematodea</taxon>
        <taxon>Timematoidea</taxon>
        <taxon>Timematidae</taxon>
        <taxon>Timema</taxon>
    </lineage>
</organism>